<dbReference type="Proteomes" id="UP001501585">
    <property type="component" value="Unassembled WGS sequence"/>
</dbReference>
<reference evidence="10" key="1">
    <citation type="journal article" date="2019" name="Int. J. Syst. Evol. Microbiol.">
        <title>The Global Catalogue of Microorganisms (GCM) 10K type strain sequencing project: providing services to taxonomists for standard genome sequencing and annotation.</title>
        <authorList>
            <consortium name="The Broad Institute Genomics Platform"/>
            <consortium name="The Broad Institute Genome Sequencing Center for Infectious Disease"/>
            <person name="Wu L."/>
            <person name="Ma J."/>
        </authorList>
    </citation>
    <scope>NUCLEOTIDE SEQUENCE [LARGE SCALE GENOMIC DNA]</scope>
    <source>
        <strain evidence="10">JCM 15313</strain>
    </source>
</reference>
<feature type="transmembrane region" description="Helical" evidence="7">
    <location>
        <begin position="9"/>
        <end position="32"/>
    </location>
</feature>
<protein>
    <submittedName>
        <fullName evidence="9">MFS transporter</fullName>
    </submittedName>
</protein>
<comment type="caution">
    <text evidence="9">The sequence shown here is derived from an EMBL/GenBank/DDBJ whole genome shotgun (WGS) entry which is preliminary data.</text>
</comment>
<dbReference type="PROSITE" id="PS50850">
    <property type="entry name" value="MFS"/>
    <property type="match status" value="1"/>
</dbReference>
<feature type="transmembrane region" description="Helical" evidence="7">
    <location>
        <begin position="207"/>
        <end position="228"/>
    </location>
</feature>
<feature type="transmembrane region" description="Helical" evidence="7">
    <location>
        <begin position="240"/>
        <end position="260"/>
    </location>
</feature>
<sequence>MKEETVMPLAVFALMIASFGIGTTEFVIMGLLPEVAADMSVTLTTAGLLISGYALGVVFGGPLFTAAATRMPRKNMLLILMGLFIIGNMLAAVAPAYWILMTGRIFAAICHGAFLGIGSVVAAAMVDQDKRSRAISLVFTGLTVANVFGAPLGTWIGQYFDWRATFWMITVIGVVSLVGLVALVPARPNEVPARLRTELAVFTRGQVWLALATAGLSIGALFAAFSYVSPLMTEVAGFDAGMLTPLLMLFGVGLVIGNLLGGRYADRAQVPTLLTAQALLAAVLVAFTLTAHIQVAAGATLALLGGAGFASVPGFMTRVIDKAAGAPTLASAMASSAANAGIAIGSYLAGLTINAGMGFTAPLWVGALMAVAAFLVTLASGALDRSRGARRDAPAPSTALAPEESR</sequence>
<dbReference type="Gene3D" id="1.20.1250.20">
    <property type="entry name" value="MFS general substrate transporter like domains"/>
    <property type="match status" value="1"/>
</dbReference>
<dbReference type="InterPro" id="IPR020846">
    <property type="entry name" value="MFS_dom"/>
</dbReference>
<evidence type="ECO:0000256" key="6">
    <source>
        <dbReference type="SAM" id="MobiDB-lite"/>
    </source>
</evidence>
<dbReference type="PANTHER" id="PTHR43124:SF3">
    <property type="entry name" value="CHLORAMPHENICOL EFFLUX PUMP RV0191"/>
    <property type="match status" value="1"/>
</dbReference>
<evidence type="ECO:0000256" key="1">
    <source>
        <dbReference type="ARBA" id="ARBA00004651"/>
    </source>
</evidence>
<dbReference type="InterPro" id="IPR036259">
    <property type="entry name" value="MFS_trans_sf"/>
</dbReference>
<dbReference type="InterPro" id="IPR011701">
    <property type="entry name" value="MFS"/>
</dbReference>
<dbReference type="EMBL" id="BAAAPC010000001">
    <property type="protein sequence ID" value="GAA1979545.1"/>
    <property type="molecule type" value="Genomic_DNA"/>
</dbReference>
<organism evidence="9 10">
    <name type="scientific">Nocardiopsis rhodophaea</name>
    <dbReference type="NCBI Taxonomy" id="280238"/>
    <lineage>
        <taxon>Bacteria</taxon>
        <taxon>Bacillati</taxon>
        <taxon>Actinomycetota</taxon>
        <taxon>Actinomycetes</taxon>
        <taxon>Streptosporangiales</taxon>
        <taxon>Nocardiopsidaceae</taxon>
        <taxon>Nocardiopsis</taxon>
    </lineage>
</organism>
<evidence type="ECO:0000256" key="3">
    <source>
        <dbReference type="ARBA" id="ARBA00022692"/>
    </source>
</evidence>
<evidence type="ECO:0000313" key="10">
    <source>
        <dbReference type="Proteomes" id="UP001501585"/>
    </source>
</evidence>
<dbReference type="SUPFAM" id="SSF103473">
    <property type="entry name" value="MFS general substrate transporter"/>
    <property type="match status" value="1"/>
</dbReference>
<evidence type="ECO:0000259" key="8">
    <source>
        <dbReference type="PROSITE" id="PS50850"/>
    </source>
</evidence>
<feature type="transmembrane region" description="Helical" evidence="7">
    <location>
        <begin position="137"/>
        <end position="160"/>
    </location>
</feature>
<keyword evidence="2" id="KW-1003">Cell membrane</keyword>
<keyword evidence="4 7" id="KW-1133">Transmembrane helix</keyword>
<dbReference type="InterPro" id="IPR050189">
    <property type="entry name" value="MFS_Efflux_Transporters"/>
</dbReference>
<feature type="transmembrane region" description="Helical" evidence="7">
    <location>
        <begin position="272"/>
        <end position="289"/>
    </location>
</feature>
<dbReference type="Pfam" id="PF07690">
    <property type="entry name" value="MFS_1"/>
    <property type="match status" value="1"/>
</dbReference>
<keyword evidence="5 7" id="KW-0472">Membrane</keyword>
<feature type="transmembrane region" description="Helical" evidence="7">
    <location>
        <begin position="295"/>
        <end position="316"/>
    </location>
</feature>
<feature type="transmembrane region" description="Helical" evidence="7">
    <location>
        <begin position="166"/>
        <end position="186"/>
    </location>
</feature>
<proteinExistence type="predicted"/>
<evidence type="ECO:0000256" key="5">
    <source>
        <dbReference type="ARBA" id="ARBA00023136"/>
    </source>
</evidence>
<keyword evidence="10" id="KW-1185">Reference proteome</keyword>
<accession>A0ABN2S4F3</accession>
<feature type="transmembrane region" description="Helical" evidence="7">
    <location>
        <begin position="76"/>
        <end position="99"/>
    </location>
</feature>
<gene>
    <name evidence="9" type="ORF">GCM10009799_00850</name>
</gene>
<evidence type="ECO:0000256" key="2">
    <source>
        <dbReference type="ARBA" id="ARBA00022475"/>
    </source>
</evidence>
<feature type="transmembrane region" description="Helical" evidence="7">
    <location>
        <begin position="105"/>
        <end position="125"/>
    </location>
</feature>
<feature type="transmembrane region" description="Helical" evidence="7">
    <location>
        <begin position="328"/>
        <end position="349"/>
    </location>
</feature>
<evidence type="ECO:0000313" key="9">
    <source>
        <dbReference type="EMBL" id="GAA1979545.1"/>
    </source>
</evidence>
<feature type="transmembrane region" description="Helical" evidence="7">
    <location>
        <begin position="44"/>
        <end position="64"/>
    </location>
</feature>
<dbReference type="CDD" id="cd17324">
    <property type="entry name" value="MFS_NepI_like"/>
    <property type="match status" value="1"/>
</dbReference>
<evidence type="ECO:0000256" key="7">
    <source>
        <dbReference type="SAM" id="Phobius"/>
    </source>
</evidence>
<comment type="subcellular location">
    <subcellularLocation>
        <location evidence="1">Cell membrane</location>
        <topology evidence="1">Multi-pass membrane protein</topology>
    </subcellularLocation>
</comment>
<evidence type="ECO:0000256" key="4">
    <source>
        <dbReference type="ARBA" id="ARBA00022989"/>
    </source>
</evidence>
<name>A0ABN2S4F3_9ACTN</name>
<feature type="domain" description="Major facilitator superfamily (MFS) profile" evidence="8">
    <location>
        <begin position="10"/>
        <end position="385"/>
    </location>
</feature>
<keyword evidence="3 7" id="KW-0812">Transmembrane</keyword>
<dbReference type="PANTHER" id="PTHR43124">
    <property type="entry name" value="PURINE EFFLUX PUMP PBUE"/>
    <property type="match status" value="1"/>
</dbReference>
<feature type="transmembrane region" description="Helical" evidence="7">
    <location>
        <begin position="361"/>
        <end position="383"/>
    </location>
</feature>
<feature type="region of interest" description="Disordered" evidence="6">
    <location>
        <begin position="387"/>
        <end position="406"/>
    </location>
</feature>